<dbReference type="PIRSF" id="PIRSF017184">
    <property type="entry name" value="Nnr"/>
    <property type="match status" value="1"/>
</dbReference>
<feature type="domain" description="YjeF N-terminal" evidence="21">
    <location>
        <begin position="18"/>
        <end position="218"/>
    </location>
</feature>
<dbReference type="CDD" id="cd01171">
    <property type="entry name" value="YXKO-related"/>
    <property type="match status" value="1"/>
</dbReference>
<dbReference type="GO" id="GO:0052855">
    <property type="term" value="F:ADP-dependent NAD(P)H-hydrate dehydratase activity"/>
    <property type="evidence" value="ECO:0007669"/>
    <property type="project" value="UniProtKB-UniRule"/>
</dbReference>
<comment type="similarity">
    <text evidence="18">Belongs to the NnrE/AIBP family.</text>
</comment>
<dbReference type="InterPro" id="IPR029056">
    <property type="entry name" value="Ribokinase-like"/>
</dbReference>
<feature type="binding site" evidence="18">
    <location>
        <begin position="132"/>
        <end position="138"/>
    </location>
    <ligand>
        <name>(6S)-NADPHX</name>
        <dbReference type="ChEBI" id="CHEBI:64076"/>
    </ligand>
</feature>
<feature type="binding site" evidence="17">
    <location>
        <position position="371"/>
    </location>
    <ligand>
        <name>(6S)-NADPHX</name>
        <dbReference type="ChEBI" id="CHEBI:64076"/>
    </ligand>
</feature>
<evidence type="ECO:0000256" key="11">
    <source>
        <dbReference type="ARBA" id="ARBA00023235"/>
    </source>
</evidence>
<evidence type="ECO:0000256" key="16">
    <source>
        <dbReference type="ARBA" id="ARBA00049209"/>
    </source>
</evidence>
<comment type="function">
    <text evidence="18">Catalyzes the epimerization of the S- and R-forms of NAD(P)HX, a damaged form of NAD(P)H that is a result of enzymatic or heat-dependent hydration. This is a prerequisite for the S-specific NAD(P)H-hydrate dehydratase to allow the repair of both epimers of NAD(P)HX.</text>
</comment>
<evidence type="ECO:0000256" key="19">
    <source>
        <dbReference type="PIRNR" id="PIRNR017184"/>
    </source>
</evidence>
<dbReference type="SUPFAM" id="SSF53613">
    <property type="entry name" value="Ribokinase-like"/>
    <property type="match status" value="1"/>
</dbReference>
<comment type="catalytic activity">
    <reaction evidence="16 17 19">
        <text>(6S)-NADPHX + ADP = AMP + phosphate + NADPH + H(+)</text>
        <dbReference type="Rhea" id="RHEA:32235"/>
        <dbReference type="ChEBI" id="CHEBI:15378"/>
        <dbReference type="ChEBI" id="CHEBI:43474"/>
        <dbReference type="ChEBI" id="CHEBI:57783"/>
        <dbReference type="ChEBI" id="CHEBI:64076"/>
        <dbReference type="ChEBI" id="CHEBI:456215"/>
        <dbReference type="ChEBI" id="CHEBI:456216"/>
        <dbReference type="EC" id="4.2.1.136"/>
    </reaction>
</comment>
<keyword evidence="6 17" id="KW-0547">Nucleotide-binding</keyword>
<gene>
    <name evidence="18" type="primary">nnrE</name>
    <name evidence="17" type="synonym">nnrD</name>
    <name evidence="22" type="ORF">DBO85_02150</name>
</gene>
<comment type="cofactor">
    <cofactor evidence="18 19">
        <name>K(+)</name>
        <dbReference type="ChEBI" id="CHEBI:29103"/>
    </cofactor>
    <text evidence="18 19">Binds 1 potassium ion per subunit.</text>
</comment>
<proteinExistence type="inferred from homology"/>
<comment type="cofactor">
    <cofactor evidence="17">
        <name>Mg(2+)</name>
        <dbReference type="ChEBI" id="CHEBI:18420"/>
    </cofactor>
</comment>
<comment type="similarity">
    <text evidence="3 19">In the N-terminal section; belongs to the NnrE/AIBP family.</text>
</comment>
<reference evidence="22 23" key="1">
    <citation type="submission" date="2018-04" db="EMBL/GenBank/DDBJ databases">
        <title>Pseudomonas sp. nov., isolated from mangrove soil.</title>
        <authorList>
            <person name="Chen C."/>
        </authorList>
    </citation>
    <scope>NUCLEOTIDE SEQUENCE [LARGE SCALE GENOMIC DNA]</scope>
    <source>
        <strain evidence="22 23">TC-11</strain>
    </source>
</reference>
<dbReference type="InterPro" id="IPR036652">
    <property type="entry name" value="YjeF_N_dom_sf"/>
</dbReference>
<evidence type="ECO:0000259" key="21">
    <source>
        <dbReference type="PROSITE" id="PS51385"/>
    </source>
</evidence>
<dbReference type="PROSITE" id="PS51383">
    <property type="entry name" value="YJEF_C_3"/>
    <property type="match status" value="1"/>
</dbReference>
<organism evidence="22 23">
    <name type="scientific">Pseudomonas mangrovi</name>
    <dbReference type="NCBI Taxonomy" id="2161748"/>
    <lineage>
        <taxon>Bacteria</taxon>
        <taxon>Pseudomonadati</taxon>
        <taxon>Pseudomonadota</taxon>
        <taxon>Gammaproteobacteria</taxon>
        <taxon>Pseudomonadales</taxon>
        <taxon>Pseudomonadaceae</taxon>
        <taxon>Pseudomonas</taxon>
    </lineage>
</organism>
<feature type="binding site" evidence="17">
    <location>
        <position position="438"/>
    </location>
    <ligand>
        <name>(6S)-NADPHX</name>
        <dbReference type="ChEBI" id="CHEBI:64076"/>
    </ligand>
</feature>
<comment type="similarity">
    <text evidence="4 19">In the C-terminal section; belongs to the NnrD/CARKD family.</text>
</comment>
<dbReference type="GO" id="GO:0005524">
    <property type="term" value="F:ATP binding"/>
    <property type="evidence" value="ECO:0007669"/>
    <property type="project" value="UniProtKB-UniRule"/>
</dbReference>
<sequence>MLQPRDELPSVLYSAAQVRDLDARLIAAGTAGFELMQRAAQAAWRALRRRWPQSTRVDVLAGSGNNAGDGYLLAALAQKAGWTVRVLAVGDPQRLAGDARLAFEAAQAAGVAVLPWAARTSLQGVLVDALLGTGLSGEVHSPYREAIEAINASRLPVLALDVPSGLCADSGRVLGCAVRAELTVTFIGLKLGLFSGDGPTLVGDLVFDDLRADPAILAGVPVKARRLTAAGLQALPPRQRDAHKGDFGRLLVIGGDSGTGGAALLAAQSALRCGAGLVSAATREVHVGAFLARCPELMVRGLASANQVLPLVEAADVLVVGPGLGQSAWGRSLLSVAASRSDKRQVWDADALNLLAAGVVQAPAGLVLTPHPGEAARLLGCSGAQVQADRPQAALSLAQKFAACVVLKGAGSLIATPEGELALCDHGHPAMAGAGLGDVLAGIIGALLAQGMSAQAAAHLAVWLHARAGERLGSQGRGIAASDLIAPVRELLEEHSPCLD</sequence>
<evidence type="ECO:0000313" key="22">
    <source>
        <dbReference type="EMBL" id="PTU76533.1"/>
    </source>
</evidence>
<dbReference type="OrthoDB" id="9806925at2"/>
<dbReference type="SUPFAM" id="SSF64153">
    <property type="entry name" value="YjeF N-terminal domain-like"/>
    <property type="match status" value="1"/>
</dbReference>
<dbReference type="Gene3D" id="3.40.50.10260">
    <property type="entry name" value="YjeF N-terminal domain"/>
    <property type="match status" value="1"/>
</dbReference>
<dbReference type="GO" id="GO:0052856">
    <property type="term" value="F:NAD(P)HX epimerase activity"/>
    <property type="evidence" value="ECO:0007669"/>
    <property type="project" value="UniProtKB-UniRule"/>
</dbReference>
<comment type="caution">
    <text evidence="22">The sequence shown here is derived from an EMBL/GenBank/DDBJ whole genome shotgun (WGS) entry which is preliminary data.</text>
</comment>
<dbReference type="PANTHER" id="PTHR12592:SF0">
    <property type="entry name" value="ATP-DEPENDENT (S)-NAD(P)H-HYDRATE DEHYDRATASE"/>
    <property type="match status" value="1"/>
</dbReference>
<dbReference type="RefSeq" id="WP_108104824.1">
    <property type="nucleotide sequence ID" value="NZ_QASN01000002.1"/>
</dbReference>
<feature type="binding site" evidence="17">
    <location>
        <begin position="408"/>
        <end position="412"/>
    </location>
    <ligand>
        <name>AMP</name>
        <dbReference type="ChEBI" id="CHEBI:456215"/>
    </ligand>
</feature>
<keyword evidence="12 17" id="KW-0456">Lyase</keyword>
<dbReference type="Pfam" id="PF03853">
    <property type="entry name" value="YjeF_N"/>
    <property type="match status" value="1"/>
</dbReference>
<accession>A0A2T5PFM3</accession>
<keyword evidence="23" id="KW-1185">Reference proteome</keyword>
<feature type="binding site" evidence="18">
    <location>
        <position position="161"/>
    </location>
    <ligand>
        <name>(6S)-NADPHX</name>
        <dbReference type="ChEBI" id="CHEBI:64076"/>
    </ligand>
</feature>
<name>A0A2T5PFM3_9PSED</name>
<feature type="binding site" evidence="17">
    <location>
        <position position="262"/>
    </location>
    <ligand>
        <name>(6S)-NADPHX</name>
        <dbReference type="ChEBI" id="CHEBI:64076"/>
    </ligand>
</feature>
<evidence type="ECO:0000256" key="3">
    <source>
        <dbReference type="ARBA" id="ARBA00006001"/>
    </source>
</evidence>
<dbReference type="EC" id="4.2.1.136" evidence="19"/>
<dbReference type="PANTHER" id="PTHR12592">
    <property type="entry name" value="ATP-DEPENDENT (S)-NAD(P)H-HYDRATE DEHYDRATASE FAMILY MEMBER"/>
    <property type="match status" value="1"/>
</dbReference>
<keyword evidence="11 18" id="KW-0413">Isomerase</keyword>
<evidence type="ECO:0000256" key="8">
    <source>
        <dbReference type="ARBA" id="ARBA00022857"/>
    </source>
</evidence>
<evidence type="ECO:0000256" key="4">
    <source>
        <dbReference type="ARBA" id="ARBA00009524"/>
    </source>
</evidence>
<dbReference type="HAMAP" id="MF_01966">
    <property type="entry name" value="NADHX_epimerase"/>
    <property type="match status" value="1"/>
</dbReference>
<comment type="catalytic activity">
    <reaction evidence="2 18 19">
        <text>(6R)-NADPHX = (6S)-NADPHX</text>
        <dbReference type="Rhea" id="RHEA:32227"/>
        <dbReference type="ChEBI" id="CHEBI:64076"/>
        <dbReference type="ChEBI" id="CHEBI:64077"/>
        <dbReference type="EC" id="5.1.99.6"/>
    </reaction>
</comment>
<dbReference type="HAMAP" id="MF_01965">
    <property type="entry name" value="NADHX_dehydratase"/>
    <property type="match status" value="1"/>
</dbReference>
<comment type="function">
    <text evidence="17">Catalyzes the dehydration of the S-form of NAD(P)HX at the expense of ADP, which is converted to AMP. Together with NAD(P)HX epimerase, which catalyzes the epimerization of the S- and R-forms, the enzyme allows the repair of both epimers of NAD(P)HX, a damaged form of NAD(P)H that is a result of enzymatic or heat-dependent hydration.</text>
</comment>
<dbReference type="NCBIfam" id="TIGR00196">
    <property type="entry name" value="yjeF_cterm"/>
    <property type="match status" value="1"/>
</dbReference>
<dbReference type="Pfam" id="PF01256">
    <property type="entry name" value="Carb_kinase"/>
    <property type="match status" value="1"/>
</dbReference>
<keyword evidence="13" id="KW-0511">Multifunctional enzyme</keyword>
<dbReference type="Proteomes" id="UP000244064">
    <property type="component" value="Unassembled WGS sequence"/>
</dbReference>
<evidence type="ECO:0000313" key="23">
    <source>
        <dbReference type="Proteomes" id="UP000244064"/>
    </source>
</evidence>
<feature type="binding site" evidence="18">
    <location>
        <position position="66"/>
    </location>
    <ligand>
        <name>K(+)</name>
        <dbReference type="ChEBI" id="CHEBI:29103"/>
    </ligand>
</feature>
<comment type="caution">
    <text evidence="18">Lacks conserved residue(s) required for the propagation of feature annotation.</text>
</comment>
<keyword evidence="10 17" id="KW-0520">NAD</keyword>
<keyword evidence="5 18" id="KW-0479">Metal-binding</keyword>
<evidence type="ECO:0000256" key="10">
    <source>
        <dbReference type="ARBA" id="ARBA00023027"/>
    </source>
</evidence>
<keyword evidence="7 17" id="KW-0067">ATP-binding</keyword>
<dbReference type="GO" id="GO:0046872">
    <property type="term" value="F:metal ion binding"/>
    <property type="evidence" value="ECO:0007669"/>
    <property type="project" value="UniProtKB-UniRule"/>
</dbReference>
<dbReference type="PROSITE" id="PS01050">
    <property type="entry name" value="YJEF_C_2"/>
    <property type="match status" value="1"/>
</dbReference>
<keyword evidence="9 18" id="KW-0630">Potassium</keyword>
<evidence type="ECO:0000256" key="7">
    <source>
        <dbReference type="ARBA" id="ARBA00022840"/>
    </source>
</evidence>
<dbReference type="InterPro" id="IPR030677">
    <property type="entry name" value="Nnr"/>
</dbReference>
<evidence type="ECO:0000256" key="6">
    <source>
        <dbReference type="ARBA" id="ARBA00022741"/>
    </source>
</evidence>
<feature type="binding site" evidence="18">
    <location>
        <position position="164"/>
    </location>
    <ligand>
        <name>K(+)</name>
        <dbReference type="ChEBI" id="CHEBI:29103"/>
    </ligand>
</feature>
<evidence type="ECO:0000256" key="13">
    <source>
        <dbReference type="ARBA" id="ARBA00023268"/>
    </source>
</evidence>
<evidence type="ECO:0000256" key="12">
    <source>
        <dbReference type="ARBA" id="ARBA00023239"/>
    </source>
</evidence>
<evidence type="ECO:0000256" key="1">
    <source>
        <dbReference type="ARBA" id="ARBA00000013"/>
    </source>
</evidence>
<dbReference type="EC" id="5.1.99.6" evidence="19"/>
<comment type="catalytic activity">
    <reaction evidence="1 18 19">
        <text>(6R)-NADHX = (6S)-NADHX</text>
        <dbReference type="Rhea" id="RHEA:32215"/>
        <dbReference type="ChEBI" id="CHEBI:64074"/>
        <dbReference type="ChEBI" id="CHEBI:64075"/>
        <dbReference type="EC" id="5.1.99.6"/>
    </reaction>
</comment>
<dbReference type="EMBL" id="QASN01000002">
    <property type="protein sequence ID" value="PTU76533.1"/>
    <property type="molecule type" value="Genomic_DNA"/>
</dbReference>
<evidence type="ECO:0000256" key="18">
    <source>
        <dbReference type="HAMAP-Rule" id="MF_01966"/>
    </source>
</evidence>
<evidence type="ECO:0000256" key="15">
    <source>
        <dbReference type="ARBA" id="ARBA00048238"/>
    </source>
</evidence>
<feature type="binding site" evidence="17">
    <location>
        <position position="323"/>
    </location>
    <ligand>
        <name>(6S)-NADPHX</name>
        <dbReference type="ChEBI" id="CHEBI:64076"/>
    </ligand>
</feature>
<dbReference type="NCBIfam" id="TIGR00197">
    <property type="entry name" value="yjeF_nterm"/>
    <property type="match status" value="1"/>
</dbReference>
<evidence type="ECO:0000256" key="5">
    <source>
        <dbReference type="ARBA" id="ARBA00022723"/>
    </source>
</evidence>
<keyword evidence="8 17" id="KW-0521">NADP</keyword>
<dbReference type="GO" id="GO:0046496">
    <property type="term" value="P:nicotinamide nucleotide metabolic process"/>
    <property type="evidence" value="ECO:0007669"/>
    <property type="project" value="UniProtKB-UniRule"/>
</dbReference>
<evidence type="ECO:0000256" key="17">
    <source>
        <dbReference type="HAMAP-Rule" id="MF_01965"/>
    </source>
</evidence>
<comment type="function">
    <text evidence="14 19">Bifunctional enzyme that catalyzes the epimerization of the S- and R-forms of NAD(P)HX and the dehydration of the S-form of NAD(P)HX at the expense of ADP, which is converted to AMP. This allows the repair of both epimers of NAD(P)HX, a damaged form of NAD(P)H that is a result of enzymatic or heat-dependent hydration.</text>
</comment>
<dbReference type="PROSITE" id="PS51385">
    <property type="entry name" value="YJEF_N"/>
    <property type="match status" value="1"/>
</dbReference>
<dbReference type="InterPro" id="IPR017953">
    <property type="entry name" value="Carbohydrate_kinase_pred_CS"/>
</dbReference>
<comment type="catalytic activity">
    <reaction evidence="15 17 19">
        <text>(6S)-NADHX + ADP = AMP + phosphate + NADH + H(+)</text>
        <dbReference type="Rhea" id="RHEA:32223"/>
        <dbReference type="ChEBI" id="CHEBI:15378"/>
        <dbReference type="ChEBI" id="CHEBI:43474"/>
        <dbReference type="ChEBI" id="CHEBI:57945"/>
        <dbReference type="ChEBI" id="CHEBI:64074"/>
        <dbReference type="ChEBI" id="CHEBI:456215"/>
        <dbReference type="ChEBI" id="CHEBI:456216"/>
        <dbReference type="EC" id="4.2.1.136"/>
    </reaction>
</comment>
<dbReference type="AlphaFoldDB" id="A0A2T5PFM3"/>
<comment type="subunit">
    <text evidence="17">Homotetramer.</text>
</comment>
<feature type="binding site" evidence="18">
    <location>
        <position position="143"/>
    </location>
    <ligand>
        <name>(6S)-NADPHX</name>
        <dbReference type="ChEBI" id="CHEBI:64076"/>
    </ligand>
</feature>
<dbReference type="Gene3D" id="3.40.1190.20">
    <property type="match status" value="1"/>
</dbReference>
<evidence type="ECO:0000256" key="9">
    <source>
        <dbReference type="ARBA" id="ARBA00022958"/>
    </source>
</evidence>
<comment type="similarity">
    <text evidence="17">Belongs to the NnrD/CARKD family.</text>
</comment>
<evidence type="ECO:0000256" key="14">
    <source>
        <dbReference type="ARBA" id="ARBA00025153"/>
    </source>
</evidence>
<evidence type="ECO:0000259" key="20">
    <source>
        <dbReference type="PROSITE" id="PS51383"/>
    </source>
</evidence>
<feature type="binding site" evidence="18">
    <location>
        <position position="128"/>
    </location>
    <ligand>
        <name>K(+)</name>
        <dbReference type="ChEBI" id="CHEBI:29103"/>
    </ligand>
</feature>
<feature type="binding site" evidence="17">
    <location>
        <position position="437"/>
    </location>
    <ligand>
        <name>AMP</name>
        <dbReference type="ChEBI" id="CHEBI:456215"/>
    </ligand>
</feature>
<dbReference type="InterPro" id="IPR000631">
    <property type="entry name" value="CARKD"/>
</dbReference>
<evidence type="ECO:0000256" key="2">
    <source>
        <dbReference type="ARBA" id="ARBA00000909"/>
    </source>
</evidence>
<feature type="domain" description="YjeF C-terminal" evidence="20">
    <location>
        <begin position="227"/>
        <end position="495"/>
    </location>
</feature>
<dbReference type="InterPro" id="IPR004443">
    <property type="entry name" value="YjeF_N_dom"/>
</dbReference>
<dbReference type="GO" id="GO:0110051">
    <property type="term" value="P:metabolite repair"/>
    <property type="evidence" value="ECO:0007669"/>
    <property type="project" value="TreeGrafter"/>
</dbReference>
<protein>
    <recommendedName>
        <fullName evidence="19">Bifunctional NAD(P)H-hydrate repair enzyme</fullName>
    </recommendedName>
    <alternativeName>
        <fullName evidence="19">Nicotinamide nucleotide repair protein</fullName>
    </alternativeName>
    <domain>
        <recommendedName>
            <fullName evidence="19">ADP-dependent (S)-NAD(P)H-hydrate dehydratase</fullName>
            <ecNumber evidence="19">4.2.1.136</ecNumber>
        </recommendedName>
        <alternativeName>
            <fullName evidence="19">ADP-dependent NAD(P)HX dehydratase</fullName>
        </alternativeName>
    </domain>
    <domain>
        <recommendedName>
            <fullName evidence="19">NAD(P)H-hydrate epimerase</fullName>
            <ecNumber evidence="19">5.1.99.6</ecNumber>
        </recommendedName>
    </domain>
</protein>